<dbReference type="InterPro" id="IPR001932">
    <property type="entry name" value="PPM-type_phosphatase-like_dom"/>
</dbReference>
<evidence type="ECO:0000259" key="2">
    <source>
        <dbReference type="PROSITE" id="PS51746"/>
    </source>
</evidence>
<organism evidence="3">
    <name type="scientific">Noctiluca scintillans</name>
    <name type="common">Sea sparkle</name>
    <name type="synonym">Red tide dinoflagellate</name>
    <dbReference type="NCBI Taxonomy" id="2966"/>
    <lineage>
        <taxon>Eukaryota</taxon>
        <taxon>Sar</taxon>
        <taxon>Alveolata</taxon>
        <taxon>Dinophyceae</taxon>
        <taxon>Noctilucales</taxon>
        <taxon>Noctilucaceae</taxon>
        <taxon>Noctiluca</taxon>
    </lineage>
</organism>
<dbReference type="SMART" id="SM00332">
    <property type="entry name" value="PP2Cc"/>
    <property type="match status" value="1"/>
</dbReference>
<feature type="region of interest" description="Disordered" evidence="1">
    <location>
        <begin position="318"/>
        <end position="379"/>
    </location>
</feature>
<feature type="compositionally biased region" description="Polar residues" evidence="1">
    <location>
        <begin position="367"/>
        <end position="376"/>
    </location>
</feature>
<evidence type="ECO:0000256" key="1">
    <source>
        <dbReference type="SAM" id="MobiDB-lite"/>
    </source>
</evidence>
<dbReference type="InterPro" id="IPR015655">
    <property type="entry name" value="PP2C"/>
</dbReference>
<dbReference type="PANTHER" id="PTHR47992">
    <property type="entry name" value="PROTEIN PHOSPHATASE"/>
    <property type="match status" value="1"/>
</dbReference>
<feature type="region of interest" description="Disordered" evidence="1">
    <location>
        <begin position="467"/>
        <end position="509"/>
    </location>
</feature>
<feature type="region of interest" description="Disordered" evidence="1">
    <location>
        <begin position="136"/>
        <end position="158"/>
    </location>
</feature>
<dbReference type="InterPro" id="IPR036457">
    <property type="entry name" value="PPM-type-like_dom_sf"/>
</dbReference>
<gene>
    <name evidence="3" type="ORF">NSCI0253_LOCUS33608</name>
</gene>
<dbReference type="SMART" id="SM00331">
    <property type="entry name" value="PP2C_SIG"/>
    <property type="match status" value="1"/>
</dbReference>
<name>A0A7S1FDQ6_NOCSC</name>
<reference evidence="3" key="1">
    <citation type="submission" date="2021-01" db="EMBL/GenBank/DDBJ databases">
        <authorList>
            <person name="Corre E."/>
            <person name="Pelletier E."/>
            <person name="Niang G."/>
            <person name="Scheremetjew M."/>
            <person name="Finn R."/>
            <person name="Kale V."/>
            <person name="Holt S."/>
            <person name="Cochrane G."/>
            <person name="Meng A."/>
            <person name="Brown T."/>
            <person name="Cohen L."/>
        </authorList>
    </citation>
    <scope>NUCLEOTIDE SEQUENCE</scope>
</reference>
<protein>
    <recommendedName>
        <fullName evidence="2">PPM-type phosphatase domain-containing protein</fullName>
    </recommendedName>
</protein>
<dbReference type="PROSITE" id="PS51746">
    <property type="entry name" value="PPM_2"/>
    <property type="match status" value="1"/>
</dbReference>
<dbReference type="Gene3D" id="3.60.40.10">
    <property type="entry name" value="PPM-type phosphatase domain"/>
    <property type="match status" value="1"/>
</dbReference>
<dbReference type="CDD" id="cd00143">
    <property type="entry name" value="PP2Cc"/>
    <property type="match status" value="1"/>
</dbReference>
<feature type="compositionally biased region" description="Low complexity" evidence="1">
    <location>
        <begin position="325"/>
        <end position="340"/>
    </location>
</feature>
<feature type="compositionally biased region" description="Polar residues" evidence="1">
    <location>
        <begin position="1"/>
        <end position="13"/>
    </location>
</feature>
<dbReference type="AlphaFoldDB" id="A0A7S1FDQ6"/>
<dbReference type="SUPFAM" id="SSF81606">
    <property type="entry name" value="PP2C-like"/>
    <property type="match status" value="1"/>
</dbReference>
<evidence type="ECO:0000313" key="3">
    <source>
        <dbReference type="EMBL" id="CAD8859254.1"/>
    </source>
</evidence>
<proteinExistence type="predicted"/>
<dbReference type="GO" id="GO:0004722">
    <property type="term" value="F:protein serine/threonine phosphatase activity"/>
    <property type="evidence" value="ECO:0007669"/>
    <property type="project" value="InterPro"/>
</dbReference>
<accession>A0A7S1FDQ6</accession>
<sequence length="784" mass="81938">MGGSTGQPATSYTGRVLQQAAHATPVRSPSRFHAPAVHGGPHPPPTTMTSRSPKSAQGPGAHLPPQMGARVVSGHPDKAPRTNHAPPLRAPVGDFGPGAVMTRMSMRDSCRRSATPVDFRGTGLPVKMHPFMREASPVRAAPDSPRKRSWSPMQPDAHGSAALLADSQWTSVMVTAHPFMREMSSSPRRTASVTPNRSLPELAISPDCRPPHICDEGHTLREFETPKNGWSCDVCDAVFVAGSKFFGCRTCNYDVCLSCHQAGGAGQITHTPRGRRSPEGSNAPVFNAPVLHLQLPVQGGSVCAPRAQSIDRDKPMQFDSANLASPSSTSTHATGSTSCSVLSSPSAWSRPPLLPGSPKSPAANAGFQATPSNSPRSVACSVGAWDGRSPVVSTPVEVGSDGPPAGSRETSLEAVIDALPSCGCPAHMSPGESIAPMNTAETKDLCRDDASLCSGQVTATPLLCGSESCRTEESSNNPIAESDGGEEPQADSTENVDSAKRETTTENMASEIGDLDRPFEIAIKTIKGKKASNPDWINQDSTLTLDLPDGRLLACVFDGHGELGHLASNRARELFLQLAPALLSGAEEDALTRLFLQVHAALVVEPWCQEAGTTATCALVDFAGETAFLAHAGDSSCLLVRSGELIYASKDHKFDGESEERIVASGGEVRFQEGCHRVFVRGQVHPGLACSRSLGDGILSGAAGVSAEPTVSPPLPFGPGSSLILASDGLWDMVSPGVAAQASAAADADSFASSLTKVAHRKWQVFPNCDDITVVVVSGPAPEA</sequence>
<feature type="region of interest" description="Disordered" evidence="1">
    <location>
        <begin position="1"/>
        <end position="94"/>
    </location>
</feature>
<dbReference type="EMBL" id="HBFQ01047259">
    <property type="protein sequence ID" value="CAD8859254.1"/>
    <property type="molecule type" value="Transcribed_RNA"/>
</dbReference>
<feature type="domain" description="PPM-type phosphatase" evidence="2">
    <location>
        <begin position="520"/>
        <end position="779"/>
    </location>
</feature>
<dbReference type="Pfam" id="PF00481">
    <property type="entry name" value="PP2C"/>
    <property type="match status" value="1"/>
</dbReference>